<feature type="region of interest" description="Disordered" evidence="1">
    <location>
        <begin position="1"/>
        <end position="28"/>
    </location>
</feature>
<gene>
    <name evidence="2" type="ORF">ACFOWX_09530</name>
</gene>
<proteinExistence type="predicted"/>
<evidence type="ECO:0000313" key="3">
    <source>
        <dbReference type="Proteomes" id="UP001595887"/>
    </source>
</evidence>
<accession>A0ABV8RK36</accession>
<organism evidence="2 3">
    <name type="scientific">Sphingorhabdus arenilitoris</name>
    <dbReference type="NCBI Taxonomy" id="1490041"/>
    <lineage>
        <taxon>Bacteria</taxon>
        <taxon>Pseudomonadati</taxon>
        <taxon>Pseudomonadota</taxon>
        <taxon>Alphaproteobacteria</taxon>
        <taxon>Sphingomonadales</taxon>
        <taxon>Sphingomonadaceae</taxon>
        <taxon>Sphingorhabdus</taxon>
    </lineage>
</organism>
<dbReference type="PROSITE" id="PS51318">
    <property type="entry name" value="TAT"/>
    <property type="match status" value="1"/>
</dbReference>
<feature type="compositionally biased region" description="Basic and acidic residues" evidence="1">
    <location>
        <begin position="1"/>
        <end position="13"/>
    </location>
</feature>
<evidence type="ECO:0000256" key="1">
    <source>
        <dbReference type="SAM" id="MobiDB-lite"/>
    </source>
</evidence>
<comment type="caution">
    <text evidence="2">The sequence shown here is derived from an EMBL/GenBank/DDBJ whole genome shotgun (WGS) entry which is preliminary data.</text>
</comment>
<dbReference type="RefSeq" id="WP_381423516.1">
    <property type="nucleotide sequence ID" value="NZ_JBHSDH010000013.1"/>
</dbReference>
<protein>
    <submittedName>
        <fullName evidence="2">Uncharacterized protein</fullName>
    </submittedName>
</protein>
<dbReference type="InterPro" id="IPR006311">
    <property type="entry name" value="TAT_signal"/>
</dbReference>
<dbReference type="Proteomes" id="UP001595887">
    <property type="component" value="Unassembled WGS sequence"/>
</dbReference>
<sequence length="149" mass="15604">MTDKPNDTQHSKGEGAASVDPADAAGRDWQPTRRRALMLGAVGAAAVVSVRPALAQAAGSVLNCEIPVTGPHAAGQNIAADGRLVTPDTPGSFAPTGRKFTGEQVKAALRGRSLPGTSYEESQAYVNYIRRLQHGQSGFTCYASLQMPR</sequence>
<dbReference type="EMBL" id="JBHSDH010000013">
    <property type="protein sequence ID" value="MFC4292651.1"/>
    <property type="molecule type" value="Genomic_DNA"/>
</dbReference>
<keyword evidence="3" id="KW-1185">Reference proteome</keyword>
<reference evidence="3" key="1">
    <citation type="journal article" date="2019" name="Int. J. Syst. Evol. Microbiol.">
        <title>The Global Catalogue of Microorganisms (GCM) 10K type strain sequencing project: providing services to taxonomists for standard genome sequencing and annotation.</title>
        <authorList>
            <consortium name="The Broad Institute Genomics Platform"/>
            <consortium name="The Broad Institute Genome Sequencing Center for Infectious Disease"/>
            <person name="Wu L."/>
            <person name="Ma J."/>
        </authorList>
    </citation>
    <scope>NUCLEOTIDE SEQUENCE [LARGE SCALE GENOMIC DNA]</scope>
    <source>
        <strain evidence="3">CECT 8531</strain>
    </source>
</reference>
<name>A0ABV8RK36_9SPHN</name>
<evidence type="ECO:0000313" key="2">
    <source>
        <dbReference type="EMBL" id="MFC4292651.1"/>
    </source>
</evidence>